<sequence length="518" mass="58890">MTSLQPRKPYSPQELAKLYPDELELQQVQVLFRHGERTPISARFQNAGLPKFWPYCSIARQMVSSTVEASDSKDQWSNLQWRRRIETFDKDDSSILATGPKNEIDSLCTMGELTDSGRASTYKLGQRLRYLYVDQLKFMPASFEHVGSVHLRATPIPRALESLQQTFTGLYPPSTRASSLGPVTIMTRTVDDETLYPNEFKCRRFHQLSKAFAQRAAERWNHTTEMDYLNRLLGKWMPENGKIIAVDSHPRISGILDTINSTLAHGPQTKLPKEFYDPRAREILEKIGIEEWFDGYNESQEYRALGIGSLMGDVVDRMVSCTKAYRINQRVDGQDKMTIINSDQHAAKLSLSGCHDTTIAAILASLGAFNSKSWPPYTSHIAFELFKKKTTATEITAEASKQDDSNDNFMRKIHKVFENKLQTPTSQTQNKRQNIQDFKQSDRSKIQGYYVRLRYNDEVMSVPGCKKLGNHLDGDESLCTLEAFKSIVDKFVPISWSKECEANLKAPTFPATTQPPGN</sequence>
<evidence type="ECO:0000256" key="1">
    <source>
        <dbReference type="ARBA" id="ARBA00005375"/>
    </source>
</evidence>
<evidence type="ECO:0000256" key="2">
    <source>
        <dbReference type="ARBA" id="ARBA00012632"/>
    </source>
</evidence>
<dbReference type="GO" id="GO:0016158">
    <property type="term" value="F:inositol hexakisphosphate 3-phosphatase activity"/>
    <property type="evidence" value="ECO:0007669"/>
    <property type="project" value="UniProtKB-EC"/>
</dbReference>
<comment type="similarity">
    <text evidence="1">Belongs to the histidine acid phosphatase family.</text>
</comment>
<reference evidence="4 5" key="1">
    <citation type="submission" date="2017-11" db="EMBL/GenBank/DDBJ databases">
        <authorList>
            <person name="Kracher B."/>
        </authorList>
    </citation>
    <scope>NUCLEOTIDE SEQUENCE [LARGE SCALE GENOMIC DNA]</scope>
    <source>
        <strain evidence="4 5">RACE1</strain>
    </source>
</reference>
<dbReference type="Pfam" id="PF00328">
    <property type="entry name" value="His_Phos_2"/>
    <property type="match status" value="1"/>
</dbReference>
<dbReference type="PROSITE" id="PS00616">
    <property type="entry name" value="HIS_ACID_PHOSPHAT_1"/>
    <property type="match status" value="1"/>
</dbReference>
<name>A0A383UXG6_BLUHO</name>
<dbReference type="PANTHER" id="PTHR11567">
    <property type="entry name" value="ACID PHOSPHATASE-RELATED"/>
    <property type="match status" value="1"/>
</dbReference>
<dbReference type="Proteomes" id="UP000275772">
    <property type="component" value="Unassembled WGS sequence"/>
</dbReference>
<dbReference type="InterPro" id="IPR000560">
    <property type="entry name" value="His_Pase_clade-2"/>
</dbReference>
<dbReference type="CDD" id="cd07061">
    <property type="entry name" value="HP_HAP_like"/>
    <property type="match status" value="1"/>
</dbReference>
<dbReference type="AlphaFoldDB" id="A0A383UXG6"/>
<gene>
    <name evidence="4" type="ORF">BLGHR1_15255</name>
</gene>
<organism evidence="4 5">
    <name type="scientific">Blumeria hordei</name>
    <name type="common">Barley powdery mildew</name>
    <name type="synonym">Blumeria graminis f. sp. hordei</name>
    <dbReference type="NCBI Taxonomy" id="2867405"/>
    <lineage>
        <taxon>Eukaryota</taxon>
        <taxon>Fungi</taxon>
        <taxon>Dikarya</taxon>
        <taxon>Ascomycota</taxon>
        <taxon>Pezizomycotina</taxon>
        <taxon>Leotiomycetes</taxon>
        <taxon>Erysiphales</taxon>
        <taxon>Erysiphaceae</taxon>
        <taxon>Blumeria</taxon>
    </lineage>
</organism>
<proteinExistence type="inferred from homology"/>
<dbReference type="InterPro" id="IPR029033">
    <property type="entry name" value="His_PPase_superfam"/>
</dbReference>
<keyword evidence="3" id="KW-0378">Hydrolase</keyword>
<evidence type="ECO:0000256" key="3">
    <source>
        <dbReference type="ARBA" id="ARBA00022801"/>
    </source>
</evidence>
<dbReference type="Gene3D" id="3.40.50.1240">
    <property type="entry name" value="Phosphoglycerate mutase-like"/>
    <property type="match status" value="1"/>
</dbReference>
<dbReference type="SUPFAM" id="SSF53254">
    <property type="entry name" value="Phosphoglycerate mutase-like"/>
    <property type="match status" value="1"/>
</dbReference>
<protein>
    <recommendedName>
        <fullName evidence="2">3-phytase</fullName>
        <ecNumber evidence="2">3.1.3.8</ecNumber>
    </recommendedName>
</protein>
<dbReference type="EC" id="3.1.3.8" evidence="2"/>
<dbReference type="PANTHER" id="PTHR11567:SF110">
    <property type="entry name" value="2-PHOSPHOXYLOSE PHOSPHATASE 1"/>
    <property type="match status" value="1"/>
</dbReference>
<dbReference type="InterPro" id="IPR033379">
    <property type="entry name" value="Acid_Pase_AS"/>
</dbReference>
<accession>A0A383UXG6</accession>
<dbReference type="EMBL" id="UNSH01000067">
    <property type="protein sequence ID" value="SZF04459.1"/>
    <property type="molecule type" value="Genomic_DNA"/>
</dbReference>
<evidence type="ECO:0000313" key="4">
    <source>
        <dbReference type="EMBL" id="SZF04459.1"/>
    </source>
</evidence>
<evidence type="ECO:0000313" key="5">
    <source>
        <dbReference type="Proteomes" id="UP000275772"/>
    </source>
</evidence>
<dbReference type="InterPro" id="IPR050645">
    <property type="entry name" value="Histidine_acid_phosphatase"/>
</dbReference>
<dbReference type="VEuPathDB" id="FungiDB:BLGHR1_15255"/>